<organism evidence="2 3">
    <name type="scientific">Rhipicephalus microplus</name>
    <name type="common">Cattle tick</name>
    <name type="synonym">Boophilus microplus</name>
    <dbReference type="NCBI Taxonomy" id="6941"/>
    <lineage>
        <taxon>Eukaryota</taxon>
        <taxon>Metazoa</taxon>
        <taxon>Ecdysozoa</taxon>
        <taxon>Arthropoda</taxon>
        <taxon>Chelicerata</taxon>
        <taxon>Arachnida</taxon>
        <taxon>Acari</taxon>
        <taxon>Parasitiformes</taxon>
        <taxon>Ixodida</taxon>
        <taxon>Ixodoidea</taxon>
        <taxon>Ixodidae</taxon>
        <taxon>Rhipicephalinae</taxon>
        <taxon>Rhipicephalus</taxon>
        <taxon>Boophilus</taxon>
    </lineage>
</organism>
<dbReference type="Proteomes" id="UP000821866">
    <property type="component" value="Chromosome 1"/>
</dbReference>
<accession>A0A9J6F5W9</accession>
<dbReference type="EMBL" id="JABSTU010000001">
    <property type="protein sequence ID" value="KAH8041903.1"/>
    <property type="molecule type" value="Genomic_DNA"/>
</dbReference>
<dbReference type="VEuPathDB" id="VectorBase:LOC119168836"/>
<protein>
    <submittedName>
        <fullName evidence="2">Uncharacterized protein</fullName>
    </submittedName>
</protein>
<feature type="region of interest" description="Disordered" evidence="1">
    <location>
        <begin position="128"/>
        <end position="147"/>
    </location>
</feature>
<reference evidence="2" key="2">
    <citation type="submission" date="2021-09" db="EMBL/GenBank/DDBJ databases">
        <authorList>
            <person name="Jia N."/>
            <person name="Wang J."/>
            <person name="Shi W."/>
            <person name="Du L."/>
            <person name="Sun Y."/>
            <person name="Zhan W."/>
            <person name="Jiang J."/>
            <person name="Wang Q."/>
            <person name="Zhang B."/>
            <person name="Ji P."/>
            <person name="Sakyi L.B."/>
            <person name="Cui X."/>
            <person name="Yuan T."/>
            <person name="Jiang B."/>
            <person name="Yang W."/>
            <person name="Lam T.T.-Y."/>
            <person name="Chang Q."/>
            <person name="Ding S."/>
            <person name="Wang X."/>
            <person name="Zhu J."/>
            <person name="Ruan X."/>
            <person name="Zhao L."/>
            <person name="Wei J."/>
            <person name="Que T."/>
            <person name="Du C."/>
            <person name="Cheng J."/>
            <person name="Dai P."/>
            <person name="Han X."/>
            <person name="Huang E."/>
            <person name="Gao Y."/>
            <person name="Liu J."/>
            <person name="Shao H."/>
            <person name="Ye R."/>
            <person name="Li L."/>
            <person name="Wei W."/>
            <person name="Wang X."/>
            <person name="Wang C."/>
            <person name="Huo Q."/>
            <person name="Li W."/>
            <person name="Guo W."/>
            <person name="Chen H."/>
            <person name="Chen S."/>
            <person name="Zhou L."/>
            <person name="Zhou L."/>
            <person name="Ni X."/>
            <person name="Tian J."/>
            <person name="Zhou Y."/>
            <person name="Sheng Y."/>
            <person name="Liu T."/>
            <person name="Pan Y."/>
            <person name="Xia L."/>
            <person name="Li J."/>
            <person name="Zhao F."/>
            <person name="Cao W."/>
        </authorList>
    </citation>
    <scope>NUCLEOTIDE SEQUENCE</scope>
    <source>
        <strain evidence="2">Rmic-2018</strain>
        <tissue evidence="2">Larvae</tissue>
    </source>
</reference>
<feature type="compositionally biased region" description="Polar residues" evidence="1">
    <location>
        <begin position="130"/>
        <end position="140"/>
    </location>
</feature>
<evidence type="ECO:0000313" key="2">
    <source>
        <dbReference type="EMBL" id="KAH8041903.1"/>
    </source>
</evidence>
<reference evidence="2" key="1">
    <citation type="journal article" date="2020" name="Cell">
        <title>Large-Scale Comparative Analyses of Tick Genomes Elucidate Their Genetic Diversity and Vector Capacities.</title>
        <authorList>
            <consortium name="Tick Genome and Microbiome Consortium (TIGMIC)"/>
            <person name="Jia N."/>
            <person name="Wang J."/>
            <person name="Shi W."/>
            <person name="Du L."/>
            <person name="Sun Y."/>
            <person name="Zhan W."/>
            <person name="Jiang J.F."/>
            <person name="Wang Q."/>
            <person name="Zhang B."/>
            <person name="Ji P."/>
            <person name="Bell-Sakyi L."/>
            <person name="Cui X.M."/>
            <person name="Yuan T.T."/>
            <person name="Jiang B.G."/>
            <person name="Yang W.F."/>
            <person name="Lam T.T."/>
            <person name="Chang Q.C."/>
            <person name="Ding S.J."/>
            <person name="Wang X.J."/>
            <person name="Zhu J.G."/>
            <person name="Ruan X.D."/>
            <person name="Zhao L."/>
            <person name="Wei J.T."/>
            <person name="Ye R.Z."/>
            <person name="Que T.C."/>
            <person name="Du C.H."/>
            <person name="Zhou Y.H."/>
            <person name="Cheng J.X."/>
            <person name="Dai P.F."/>
            <person name="Guo W.B."/>
            <person name="Han X.H."/>
            <person name="Huang E.J."/>
            <person name="Li L.F."/>
            <person name="Wei W."/>
            <person name="Gao Y.C."/>
            <person name="Liu J.Z."/>
            <person name="Shao H.Z."/>
            <person name="Wang X."/>
            <person name="Wang C.C."/>
            <person name="Yang T.C."/>
            <person name="Huo Q.B."/>
            <person name="Li W."/>
            <person name="Chen H.Y."/>
            <person name="Chen S.E."/>
            <person name="Zhou L.G."/>
            <person name="Ni X.B."/>
            <person name="Tian J.H."/>
            <person name="Sheng Y."/>
            <person name="Liu T."/>
            <person name="Pan Y.S."/>
            <person name="Xia L.Y."/>
            <person name="Li J."/>
            <person name="Zhao F."/>
            <person name="Cao W.C."/>
        </authorList>
    </citation>
    <scope>NUCLEOTIDE SEQUENCE</scope>
    <source>
        <strain evidence="2">Rmic-2018</strain>
    </source>
</reference>
<feature type="compositionally biased region" description="Low complexity" evidence="1">
    <location>
        <begin position="79"/>
        <end position="98"/>
    </location>
</feature>
<dbReference type="AlphaFoldDB" id="A0A9J6F5W9"/>
<feature type="region of interest" description="Disordered" evidence="1">
    <location>
        <begin position="76"/>
        <end position="108"/>
    </location>
</feature>
<comment type="caution">
    <text evidence="2">The sequence shown here is derived from an EMBL/GenBank/DDBJ whole genome shotgun (WGS) entry which is preliminary data.</text>
</comment>
<evidence type="ECO:0000313" key="3">
    <source>
        <dbReference type="Proteomes" id="UP000821866"/>
    </source>
</evidence>
<proteinExistence type="predicted"/>
<keyword evidence="3" id="KW-1185">Reference proteome</keyword>
<evidence type="ECO:0000256" key="1">
    <source>
        <dbReference type="SAM" id="MobiDB-lite"/>
    </source>
</evidence>
<name>A0A9J6F5W9_RHIMP</name>
<sequence>MVGRWGGDWDDEEGVEDMIEDIEELEKEDCTDDRDCVTMLEEIMGHLVAAPMVEDQATPWLRPALSNILAKLERISPPSKTDTSVMSSSSSSHALSDSSSDKSEEQYHCCSPKSKTFDMRLQAAELYSPEQASVSDTSQSDTEEQVHHTGFDHGYCRYGTRCFTTMQ</sequence>
<gene>
    <name evidence="2" type="ORF">HPB51_019538</name>
</gene>